<name>A0A224AAU5_9FLAO</name>
<dbReference type="PIRSF" id="PIRSF000521">
    <property type="entry name" value="Transaminase_4ab_Lys_Orn"/>
    <property type="match status" value="1"/>
</dbReference>
<dbReference type="Gene3D" id="3.90.1150.10">
    <property type="entry name" value="Aspartate Aminotransferase, domain 1"/>
    <property type="match status" value="1"/>
</dbReference>
<dbReference type="Proteomes" id="UP000263619">
    <property type="component" value="Chromosome"/>
</dbReference>
<keyword evidence="4 5" id="KW-0663">Pyridoxal phosphate</keyword>
<sequence>MKKKELEKDFFQYQTQINPYPMNIIVDHAKGSYIYGINGKKYLDFVAGISVNVLGHGNKKIKKAIKKQVDQYLHTMVYGEFIQSPCVKLCKKISENTPNPLTTTYLVNSGTEAVEGSLKLAKCYTGREEIISCKWSYHGSTHGSMSIMGNENYKRAFRPLLPLVKFITFNHVEELIESITEKTACVILETIQCSSGIILPNNFFLKEVRKQCHKKQALMILDEIQTGFGRTGKLFAFEHYEIVPDILIMGKGMGGGMPISGFVSSKEIMKTFRDIAPLGHLTTFGGNAVSASASLATLNELISSDIMEQVPIKEKWIREHLVHNEIKKLHGKGLFLSLELKNKDKVEKVLNNCIKKGLILFRFLFHENFIRISPPLTITKNEIKKGCSIIIECLNLL</sequence>
<dbReference type="GO" id="GO:0008483">
    <property type="term" value="F:transaminase activity"/>
    <property type="evidence" value="ECO:0007669"/>
    <property type="project" value="UniProtKB-KW"/>
</dbReference>
<dbReference type="GO" id="GO:0030170">
    <property type="term" value="F:pyridoxal phosphate binding"/>
    <property type="evidence" value="ECO:0007669"/>
    <property type="project" value="InterPro"/>
</dbReference>
<dbReference type="InterPro" id="IPR005814">
    <property type="entry name" value="Aminotrans_3"/>
</dbReference>
<gene>
    <name evidence="6" type="primary">argD</name>
    <name evidence="6" type="ORF">STAT_018</name>
</gene>
<evidence type="ECO:0000313" key="6">
    <source>
        <dbReference type="EMBL" id="BBA16965.1"/>
    </source>
</evidence>
<dbReference type="InterPro" id="IPR015422">
    <property type="entry name" value="PyrdxlP-dep_Trfase_small"/>
</dbReference>
<dbReference type="OrthoDB" id="9801052at2"/>
<dbReference type="Gene3D" id="3.40.640.10">
    <property type="entry name" value="Type I PLP-dependent aspartate aminotransferase-like (Major domain)"/>
    <property type="match status" value="1"/>
</dbReference>
<dbReference type="InterPro" id="IPR049704">
    <property type="entry name" value="Aminotrans_3_PPA_site"/>
</dbReference>
<dbReference type="RefSeq" id="WP_119305267.1">
    <property type="nucleotide sequence ID" value="NZ_AP014608.1"/>
</dbReference>
<keyword evidence="2 6" id="KW-0032">Aminotransferase</keyword>
<dbReference type="CDD" id="cd00610">
    <property type="entry name" value="OAT_like"/>
    <property type="match status" value="1"/>
</dbReference>
<accession>A0A224AAU5</accession>
<evidence type="ECO:0000256" key="3">
    <source>
        <dbReference type="ARBA" id="ARBA00022679"/>
    </source>
</evidence>
<proteinExistence type="inferred from homology"/>
<evidence type="ECO:0000256" key="1">
    <source>
        <dbReference type="ARBA" id="ARBA00001933"/>
    </source>
</evidence>
<comment type="cofactor">
    <cofactor evidence="1">
        <name>pyridoxal 5'-phosphate</name>
        <dbReference type="ChEBI" id="CHEBI:597326"/>
    </cofactor>
</comment>
<dbReference type="InterPro" id="IPR050103">
    <property type="entry name" value="Class-III_PLP-dep_AT"/>
</dbReference>
<reference evidence="6 7" key="1">
    <citation type="submission" date="2014-06" db="EMBL/GenBank/DDBJ databases">
        <title>Genome sequence of the intracellular symbiont Blattabacterium cuenoti, strain STAT from the wood feeding cockroach Salganea taiwanensis taiwanensis.</title>
        <authorList>
            <person name="Kinjo Y."/>
            <person name="Ohkuma M."/>
            <person name="Tokuda G."/>
        </authorList>
    </citation>
    <scope>NUCLEOTIDE SEQUENCE [LARGE SCALE GENOMIC DNA]</scope>
    <source>
        <strain evidence="6 7">STAT</strain>
    </source>
</reference>
<protein>
    <submittedName>
        <fullName evidence="6">Bifunctional acetylornithinetransaminase/N-succinyldiaminopimelate aminotransferase</fullName>
    </submittedName>
</protein>
<dbReference type="EMBL" id="AP014608">
    <property type="protein sequence ID" value="BBA16965.1"/>
    <property type="molecule type" value="Genomic_DNA"/>
</dbReference>
<evidence type="ECO:0000256" key="5">
    <source>
        <dbReference type="RuleBase" id="RU003560"/>
    </source>
</evidence>
<keyword evidence="7" id="KW-1185">Reference proteome</keyword>
<dbReference type="FunFam" id="3.40.640.10:FF:000004">
    <property type="entry name" value="Acetylornithine aminotransferase"/>
    <property type="match status" value="1"/>
</dbReference>
<keyword evidence="3 6" id="KW-0808">Transferase</keyword>
<dbReference type="GO" id="GO:0042802">
    <property type="term" value="F:identical protein binding"/>
    <property type="evidence" value="ECO:0007669"/>
    <property type="project" value="TreeGrafter"/>
</dbReference>
<dbReference type="Pfam" id="PF00202">
    <property type="entry name" value="Aminotran_3"/>
    <property type="match status" value="1"/>
</dbReference>
<dbReference type="InterPro" id="IPR015421">
    <property type="entry name" value="PyrdxlP-dep_Trfase_major"/>
</dbReference>
<dbReference type="InterPro" id="IPR015424">
    <property type="entry name" value="PyrdxlP-dep_Trfase"/>
</dbReference>
<dbReference type="AlphaFoldDB" id="A0A224AAU5"/>
<dbReference type="PANTHER" id="PTHR11986">
    <property type="entry name" value="AMINOTRANSFERASE CLASS III"/>
    <property type="match status" value="1"/>
</dbReference>
<dbReference type="SUPFAM" id="SSF53383">
    <property type="entry name" value="PLP-dependent transferases"/>
    <property type="match status" value="1"/>
</dbReference>
<organism evidence="6 7">
    <name type="scientific">Blattabacterium cuenoti STAT</name>
    <dbReference type="NCBI Taxonomy" id="1457030"/>
    <lineage>
        <taxon>Bacteria</taxon>
        <taxon>Pseudomonadati</taxon>
        <taxon>Bacteroidota</taxon>
        <taxon>Flavobacteriia</taxon>
        <taxon>Flavobacteriales</taxon>
        <taxon>Blattabacteriaceae</taxon>
        <taxon>Blattabacterium</taxon>
    </lineage>
</organism>
<evidence type="ECO:0000256" key="2">
    <source>
        <dbReference type="ARBA" id="ARBA00022576"/>
    </source>
</evidence>
<dbReference type="PROSITE" id="PS00600">
    <property type="entry name" value="AA_TRANSFER_CLASS_3"/>
    <property type="match status" value="1"/>
</dbReference>
<evidence type="ECO:0000313" key="7">
    <source>
        <dbReference type="Proteomes" id="UP000263619"/>
    </source>
</evidence>
<evidence type="ECO:0000256" key="4">
    <source>
        <dbReference type="ARBA" id="ARBA00022898"/>
    </source>
</evidence>
<comment type="similarity">
    <text evidence="5">Belongs to the class-III pyridoxal-phosphate-dependent aminotransferase family.</text>
</comment>
<dbReference type="PANTHER" id="PTHR11986:SF79">
    <property type="entry name" value="ACETYLORNITHINE AMINOTRANSFERASE, MITOCHONDRIAL"/>
    <property type="match status" value="1"/>
</dbReference>